<evidence type="ECO:0000313" key="3">
    <source>
        <dbReference type="EMBL" id="NNV56953.1"/>
    </source>
</evidence>
<reference evidence="3" key="1">
    <citation type="submission" date="2019-10" db="EMBL/GenBank/DDBJ databases">
        <title>Draft genome sequence of Panacibacter sp. KCS-6.</title>
        <authorList>
            <person name="Yim K.J."/>
        </authorList>
    </citation>
    <scope>NUCLEOTIDE SEQUENCE</scope>
    <source>
        <strain evidence="3">KCS-6</strain>
    </source>
</reference>
<protein>
    <submittedName>
        <fullName evidence="3">Peptidoglycan DD-metalloendopeptidase family protein</fullName>
    </submittedName>
</protein>
<dbReference type="InterPro" id="IPR013783">
    <property type="entry name" value="Ig-like_fold"/>
</dbReference>
<dbReference type="InterPro" id="IPR050570">
    <property type="entry name" value="Cell_wall_metabolism_enzyme"/>
</dbReference>
<dbReference type="InterPro" id="IPR016047">
    <property type="entry name" value="M23ase_b-sheet_dom"/>
</dbReference>
<organism evidence="3 4">
    <name type="scientific">Limnovirga soli</name>
    <dbReference type="NCBI Taxonomy" id="2656915"/>
    <lineage>
        <taxon>Bacteria</taxon>
        <taxon>Pseudomonadati</taxon>
        <taxon>Bacteroidota</taxon>
        <taxon>Chitinophagia</taxon>
        <taxon>Chitinophagales</taxon>
        <taxon>Chitinophagaceae</taxon>
        <taxon>Limnovirga</taxon>
    </lineage>
</organism>
<feature type="chain" id="PRO_5035190608" evidence="1">
    <location>
        <begin position="24"/>
        <end position="573"/>
    </location>
</feature>
<evidence type="ECO:0000313" key="4">
    <source>
        <dbReference type="Proteomes" id="UP000598971"/>
    </source>
</evidence>
<dbReference type="SUPFAM" id="SSF51261">
    <property type="entry name" value="Duplicated hybrid motif"/>
    <property type="match status" value="1"/>
</dbReference>
<feature type="signal peptide" evidence="1">
    <location>
        <begin position="1"/>
        <end position="23"/>
    </location>
</feature>
<evidence type="ECO:0000256" key="1">
    <source>
        <dbReference type="SAM" id="SignalP"/>
    </source>
</evidence>
<comment type="caution">
    <text evidence="3">The sequence shown here is derived from an EMBL/GenBank/DDBJ whole genome shotgun (WGS) entry which is preliminary data.</text>
</comment>
<proteinExistence type="predicted"/>
<dbReference type="RefSeq" id="WP_171608889.1">
    <property type="nucleotide sequence ID" value="NZ_WHPF01000011.1"/>
</dbReference>
<keyword evidence="4" id="KW-1185">Reference proteome</keyword>
<dbReference type="Proteomes" id="UP000598971">
    <property type="component" value="Unassembled WGS sequence"/>
</dbReference>
<gene>
    <name evidence="3" type="ORF">GD597_15885</name>
</gene>
<dbReference type="PANTHER" id="PTHR21666">
    <property type="entry name" value="PEPTIDASE-RELATED"/>
    <property type="match status" value="1"/>
</dbReference>
<dbReference type="EMBL" id="WHPF01000011">
    <property type="protein sequence ID" value="NNV56953.1"/>
    <property type="molecule type" value="Genomic_DNA"/>
</dbReference>
<feature type="domain" description="M23ase beta-sheet core" evidence="2">
    <location>
        <begin position="143"/>
        <end position="176"/>
    </location>
</feature>
<evidence type="ECO:0000259" key="2">
    <source>
        <dbReference type="Pfam" id="PF01551"/>
    </source>
</evidence>
<keyword evidence="1" id="KW-0732">Signal</keyword>
<dbReference type="AlphaFoldDB" id="A0A8J8FFH2"/>
<dbReference type="Pfam" id="PF01551">
    <property type="entry name" value="Peptidase_M23"/>
    <property type="match status" value="2"/>
</dbReference>
<feature type="domain" description="M23ase beta-sheet core" evidence="2">
    <location>
        <begin position="56"/>
        <end position="113"/>
    </location>
</feature>
<dbReference type="GO" id="GO:0004222">
    <property type="term" value="F:metalloendopeptidase activity"/>
    <property type="evidence" value="ECO:0007669"/>
    <property type="project" value="TreeGrafter"/>
</dbReference>
<dbReference type="InterPro" id="IPR011055">
    <property type="entry name" value="Dup_hybrid_motif"/>
</dbReference>
<sequence length="573" mass="64560">MKHLSLGSMFFLLFSIFHSNAQAQQNNKYPQNYFSNPLTIPLQLVANFGELRANHFHMGLDIRTQGRENLPVYAPAHGYIARIKIEKYGYGNAIYINHPNGYTTVYAHLNSFYPALAAYLKQKQYQEQSWEQDFILPANLFPVNKGQFIAYSGNTGGSAGPHLHFEIRDTKTEKNLNPLLFGFGLRDNTPPVLYKLFWYDRRVTTYSNPGTGKQIPLMQKGNTYSNSATPVIVNSPILSLGFDVEDIIPGNPFKVGIYTAQIWLDDSLINGFTLNDFSYLQTRYLNACIDYSKYSREKKFVQYLAQLPGNHLDIFDTSAGNGTIILADTAPHSVKIAIADVAGNTTRLNFTIQLGNITLVQNTGNSTNMLLPNKENKVTGKNAKLVFTKNSFYDFVPFNLQEITSNKKNAVSPAIILHNLAVPVHDSFDIYIKTTLPANNYLKNNVIMQLVSGSNVHTYKGDWNGDWMHARFRNLGTAQLLIDTIPPSVTPIGWKSGMVLTNPKKIAFSCTDDIDEIETFNAWLDGKWLLFTAHENIYTYMFDEYCTSGSHTLTIQVTDIAGNSTQKNYTFNR</sequence>
<name>A0A8J8FFH2_9BACT</name>
<accession>A0A8J8FFH2</accession>
<dbReference type="Gene3D" id="2.60.40.10">
    <property type="entry name" value="Immunoglobulins"/>
    <property type="match status" value="1"/>
</dbReference>
<dbReference type="CDD" id="cd12797">
    <property type="entry name" value="M23_peptidase"/>
    <property type="match status" value="1"/>
</dbReference>
<dbReference type="Gene3D" id="2.70.70.10">
    <property type="entry name" value="Glucose Permease (Domain IIA)"/>
    <property type="match status" value="1"/>
</dbReference>
<dbReference type="PANTHER" id="PTHR21666:SF270">
    <property type="entry name" value="MUREIN HYDROLASE ACTIVATOR ENVC"/>
    <property type="match status" value="1"/>
</dbReference>